<dbReference type="EMBL" id="NESQ01000089">
    <property type="protein sequence ID" value="PUU79522.1"/>
    <property type="molecule type" value="Genomic_DNA"/>
</dbReference>
<feature type="region of interest" description="Disordered" evidence="1">
    <location>
        <begin position="392"/>
        <end position="437"/>
    </location>
</feature>
<evidence type="ECO:0000256" key="1">
    <source>
        <dbReference type="SAM" id="MobiDB-lite"/>
    </source>
</evidence>
<feature type="compositionally biased region" description="Polar residues" evidence="1">
    <location>
        <begin position="403"/>
        <end position="413"/>
    </location>
</feature>
<sequence length="460" mass="52290">MTQKRKLRDENDSEGEGKLSNANHNGRRPNPKRKMSHIPNESSSNWFKTALPAEVGEETESGLERGPGTEDPGTSLAIGELQKPDGGVIRGSVDYTERSERPGNIDLDQALYSPPSKCEQTNLEMEDSESEIQSDEDSEKSCNYFNPPVEPARKIYLAPDRYAEYIAKGEREERLKRRNGDEKRKPWEQRSMHERGPRAGRSDEFLTKEEAQYAESIIRAARRHRLETWHRERHEMWGLKAIEVPSRVRKEMVDLGEDEEGDSAEEDMQLERELDRSGASNSGLDTLLKAVSIRRNDMGGDATIEEILREIPNPFDPCFNTPADTIFLPRIPKFTEVVFSLEYHLGYTRNQVRWLMGGARPGCGAVPSTNTIGMRLQRYMRKNGLTDAVKVPPTRTVERSKTPRTSEAFTTNSRNDDHKGSNGEAEQASHLLPHGPRIRRPEFGVHGWVWDHPHEKPAQA</sequence>
<comment type="caution">
    <text evidence="2">The sequence shown here is derived from an EMBL/GenBank/DDBJ whole genome shotgun (WGS) entry which is preliminary data.</text>
</comment>
<evidence type="ECO:0000313" key="2">
    <source>
        <dbReference type="EMBL" id="PUU79522.1"/>
    </source>
</evidence>
<feature type="region of interest" description="Disordered" evidence="1">
    <location>
        <begin position="255"/>
        <end position="279"/>
    </location>
</feature>
<feature type="compositionally biased region" description="Acidic residues" evidence="1">
    <location>
        <begin position="124"/>
        <end position="138"/>
    </location>
</feature>
<organism evidence="2 3">
    <name type="scientific">Tuber borchii</name>
    <name type="common">White truffle</name>
    <dbReference type="NCBI Taxonomy" id="42251"/>
    <lineage>
        <taxon>Eukaryota</taxon>
        <taxon>Fungi</taxon>
        <taxon>Dikarya</taxon>
        <taxon>Ascomycota</taxon>
        <taxon>Pezizomycotina</taxon>
        <taxon>Pezizomycetes</taxon>
        <taxon>Pezizales</taxon>
        <taxon>Tuberaceae</taxon>
        <taxon>Tuber</taxon>
    </lineage>
</organism>
<feature type="region of interest" description="Disordered" evidence="1">
    <location>
        <begin position="170"/>
        <end position="200"/>
    </location>
</feature>
<evidence type="ECO:0000313" key="3">
    <source>
        <dbReference type="Proteomes" id="UP000244722"/>
    </source>
</evidence>
<dbReference type="Proteomes" id="UP000244722">
    <property type="component" value="Unassembled WGS sequence"/>
</dbReference>
<dbReference type="OrthoDB" id="5468113at2759"/>
<name>A0A2T6ZVM8_TUBBO</name>
<dbReference type="AlphaFoldDB" id="A0A2T6ZVM8"/>
<accession>A0A2T6ZVM8</accession>
<proteinExistence type="predicted"/>
<reference evidence="2 3" key="1">
    <citation type="submission" date="2017-04" db="EMBL/GenBank/DDBJ databases">
        <title>Draft genome sequence of Tuber borchii Vittad., a whitish edible truffle.</title>
        <authorList>
            <consortium name="DOE Joint Genome Institute"/>
            <person name="Murat C."/>
            <person name="Kuo A."/>
            <person name="Barry K.W."/>
            <person name="Clum A."/>
            <person name="Dockter R.B."/>
            <person name="Fauchery L."/>
            <person name="Iotti M."/>
            <person name="Kohler A."/>
            <person name="Labutti K."/>
            <person name="Lindquist E.A."/>
            <person name="Lipzen A."/>
            <person name="Ohm R.A."/>
            <person name="Wang M."/>
            <person name="Grigoriev I.V."/>
            <person name="Zambonelli A."/>
            <person name="Martin F.M."/>
        </authorList>
    </citation>
    <scope>NUCLEOTIDE SEQUENCE [LARGE SCALE GENOMIC DNA]</scope>
    <source>
        <strain evidence="2 3">Tbo3840</strain>
    </source>
</reference>
<feature type="region of interest" description="Disordered" evidence="1">
    <location>
        <begin position="1"/>
        <end position="145"/>
    </location>
</feature>
<feature type="compositionally biased region" description="Acidic residues" evidence="1">
    <location>
        <begin position="255"/>
        <end position="268"/>
    </location>
</feature>
<keyword evidence="3" id="KW-1185">Reference proteome</keyword>
<protein>
    <submittedName>
        <fullName evidence="2">Uncharacterized protein</fullName>
    </submittedName>
</protein>
<gene>
    <name evidence="2" type="ORF">B9Z19DRAFT_1125022</name>
</gene>
<feature type="compositionally biased region" description="Basic residues" evidence="1">
    <location>
        <begin position="25"/>
        <end position="36"/>
    </location>
</feature>